<evidence type="ECO:0000313" key="4">
    <source>
        <dbReference type="Proteomes" id="UP000176204"/>
    </source>
</evidence>
<sequence length="351" mass="38085">MKHCIVGILISCAAAVHAAPIPQGAVDDQAVNNRMLKGIETIANDSTVPASGALVRQLRQVEGKKLNLARPTGQSPANHDEVGESVAVVGIGYKCNKCPHWHMRSSGTAWIASEDGILVTNYHVLNNLPEYGRACVHLKNGQVHPIREVLASDKLRDVAIFRIDAKGLKPLAVGPDAPVGSNLHLISHPEGNYYMYTGGFVQRYTLRTTPNNQYTVDKNKSRRSEPIAWLVASCDYALGSSGGGIYNDNGEVVGMVSSTTTLYTPPRPTPVTPLPEGFEKSMLANKTTPAQNTATQEPDDILHKNAGNKTDAPEAKAPEPQPARFQMQRHPQMVLRHCVAGYTLREILYGE</sequence>
<reference evidence="4" key="1">
    <citation type="submission" date="2016-09" db="EMBL/GenBank/DDBJ databases">
        <authorList>
            <person name="Koehorst J."/>
        </authorList>
    </citation>
    <scope>NUCLEOTIDE SEQUENCE [LARGE SCALE GENOMIC DNA]</scope>
</reference>
<name>A0A1H6KEG3_9BACT</name>
<dbReference type="SUPFAM" id="SSF50494">
    <property type="entry name" value="Trypsin-like serine proteases"/>
    <property type="match status" value="1"/>
</dbReference>
<feature type="chain" id="PRO_5009604437" evidence="2">
    <location>
        <begin position="19"/>
        <end position="351"/>
    </location>
</feature>
<feature type="region of interest" description="Disordered" evidence="1">
    <location>
        <begin position="287"/>
        <end position="323"/>
    </location>
</feature>
<dbReference type="EMBL" id="LT629973">
    <property type="protein sequence ID" value="SEH69885.1"/>
    <property type="molecule type" value="Genomic_DNA"/>
</dbReference>
<dbReference type="InterPro" id="IPR043504">
    <property type="entry name" value="Peptidase_S1_PA_chymotrypsin"/>
</dbReference>
<evidence type="ECO:0000256" key="2">
    <source>
        <dbReference type="SAM" id="SignalP"/>
    </source>
</evidence>
<feature type="compositionally biased region" description="Polar residues" evidence="1">
    <location>
        <begin position="287"/>
        <end position="296"/>
    </location>
</feature>
<feature type="signal peptide" evidence="2">
    <location>
        <begin position="1"/>
        <end position="18"/>
    </location>
</feature>
<dbReference type="KEGG" id="agl:PYTT_0063"/>
<evidence type="ECO:0000256" key="1">
    <source>
        <dbReference type="SAM" id="MobiDB-lite"/>
    </source>
</evidence>
<organism evidence="3 4">
    <name type="scientific">Akkermansia glycaniphila</name>
    <dbReference type="NCBI Taxonomy" id="1679444"/>
    <lineage>
        <taxon>Bacteria</taxon>
        <taxon>Pseudomonadati</taxon>
        <taxon>Verrucomicrobiota</taxon>
        <taxon>Verrucomicrobiia</taxon>
        <taxon>Verrucomicrobiales</taxon>
        <taxon>Akkermansiaceae</taxon>
        <taxon>Akkermansia</taxon>
    </lineage>
</organism>
<protein>
    <submittedName>
        <fullName evidence="3">Peptidase s1 pa clan</fullName>
    </submittedName>
</protein>
<keyword evidence="4" id="KW-1185">Reference proteome</keyword>
<dbReference type="RefSeq" id="WP_083076340.1">
    <property type="nucleotide sequence ID" value="NZ_LIGX01000002.1"/>
</dbReference>
<evidence type="ECO:0000313" key="3">
    <source>
        <dbReference type="EMBL" id="SEH69885.1"/>
    </source>
</evidence>
<dbReference type="OrthoDB" id="9758917at2"/>
<dbReference type="InterPro" id="IPR009003">
    <property type="entry name" value="Peptidase_S1_PA"/>
</dbReference>
<dbReference type="Pfam" id="PF13365">
    <property type="entry name" value="Trypsin_2"/>
    <property type="match status" value="1"/>
</dbReference>
<gene>
    <name evidence="3" type="ORF">PYTT_0063</name>
</gene>
<dbReference type="STRING" id="1679444.PYTT_0063"/>
<dbReference type="Gene3D" id="2.40.10.10">
    <property type="entry name" value="Trypsin-like serine proteases"/>
    <property type="match status" value="2"/>
</dbReference>
<accession>A0A1H6KEG3</accession>
<proteinExistence type="predicted"/>
<dbReference type="AlphaFoldDB" id="A0A1H6KEG3"/>
<dbReference type="Proteomes" id="UP000176204">
    <property type="component" value="Chromosome I"/>
</dbReference>
<keyword evidence="2" id="KW-0732">Signal</keyword>